<dbReference type="GeneID" id="95980183"/>
<sequence>MSRLHEMLFIINVCMAQLLALGGLAQTVAPMFIIGDTFGVMDEGEISWYTAAFSLAVGTFILPAGRIGDIYGHKRVFMCGWAWYAVFSVITGFSYTASLGKGSIMLSVTRGFQGLGPAVTVPNAMALIGTTFPPGMKKSVVFSLFGSCGPTGFVLGALISSVIAQLGWWPWCFWALAITSVFIFAASYFIIPADRPKSETTKFDFVGAASGVSGLILINFSWNQAPVVGWEQQYVPFTLGIGILLLAFFAYYELHAAKHPLVPMRGFQKEALLALACIAVGWSSHGIWLYYFFTFAMKFRHASAISAASQISPVAILGPICALSTGFLMKKMRVAYIMLLAMICFLLGTIFLTIAPVDQPYLILTFWSVLVMPGGMNWSFPAGSILLSSAMPKEHQGMAASLVSTTVNYSISMGLGIAGTANKYVGQQHGPLAGLRAGYYLAIGQCCVGVVLASYFVWRSRVAQQ</sequence>
<comment type="caution">
    <text evidence="8">The sequence shown here is derived from an EMBL/GenBank/DDBJ whole genome shotgun (WGS) entry which is preliminary data.</text>
</comment>
<name>A0ABR3P5B9_9PEZI</name>
<keyword evidence="2 5" id="KW-0812">Transmembrane</keyword>
<evidence type="ECO:0000313" key="8">
    <source>
        <dbReference type="EMBL" id="KAL1297977.1"/>
    </source>
</evidence>
<protein>
    <recommendedName>
        <fullName evidence="7">Major facilitator superfamily (MFS) profile domain-containing protein</fullName>
    </recommendedName>
</protein>
<proteinExistence type="predicted"/>
<feature type="transmembrane region" description="Helical" evidence="5">
    <location>
        <begin position="76"/>
        <end position="95"/>
    </location>
</feature>
<evidence type="ECO:0000256" key="3">
    <source>
        <dbReference type="ARBA" id="ARBA00022989"/>
    </source>
</evidence>
<gene>
    <name evidence="8" type="ORF">AAFC00_006484</name>
</gene>
<dbReference type="Pfam" id="PF07690">
    <property type="entry name" value="MFS_1"/>
    <property type="match status" value="1"/>
</dbReference>
<reference evidence="8 9" key="1">
    <citation type="submission" date="2024-07" db="EMBL/GenBank/DDBJ databases">
        <title>Draft sequence of the Neodothiora populina.</title>
        <authorList>
            <person name="Drown D.D."/>
            <person name="Schuette U.S."/>
            <person name="Buechlein A.B."/>
            <person name="Rusch D.R."/>
            <person name="Winton L.W."/>
            <person name="Adams G.A."/>
        </authorList>
    </citation>
    <scope>NUCLEOTIDE SEQUENCE [LARGE SCALE GENOMIC DNA]</scope>
    <source>
        <strain evidence="8 9">CPC 39397</strain>
    </source>
</reference>
<dbReference type="InterPro" id="IPR036259">
    <property type="entry name" value="MFS_trans_sf"/>
</dbReference>
<dbReference type="Gene3D" id="1.20.1250.20">
    <property type="entry name" value="MFS general substrate transporter like domains"/>
    <property type="match status" value="1"/>
</dbReference>
<organism evidence="8 9">
    <name type="scientific">Neodothiora populina</name>
    <dbReference type="NCBI Taxonomy" id="2781224"/>
    <lineage>
        <taxon>Eukaryota</taxon>
        <taxon>Fungi</taxon>
        <taxon>Dikarya</taxon>
        <taxon>Ascomycota</taxon>
        <taxon>Pezizomycotina</taxon>
        <taxon>Dothideomycetes</taxon>
        <taxon>Dothideomycetidae</taxon>
        <taxon>Dothideales</taxon>
        <taxon>Dothioraceae</taxon>
        <taxon>Neodothiora</taxon>
    </lineage>
</organism>
<comment type="subcellular location">
    <subcellularLocation>
        <location evidence="1">Membrane</location>
        <topology evidence="1">Multi-pass membrane protein</topology>
    </subcellularLocation>
</comment>
<evidence type="ECO:0000313" key="9">
    <source>
        <dbReference type="Proteomes" id="UP001562354"/>
    </source>
</evidence>
<dbReference type="CDD" id="cd17476">
    <property type="entry name" value="MFS_Amf1_MDR_like"/>
    <property type="match status" value="1"/>
</dbReference>
<dbReference type="Gene3D" id="1.20.1720.10">
    <property type="entry name" value="Multidrug resistance protein D"/>
    <property type="match status" value="1"/>
</dbReference>
<feature type="transmembrane region" description="Helical" evidence="5">
    <location>
        <begin position="361"/>
        <end position="387"/>
    </location>
</feature>
<evidence type="ECO:0000256" key="4">
    <source>
        <dbReference type="ARBA" id="ARBA00023136"/>
    </source>
</evidence>
<keyword evidence="6" id="KW-0732">Signal</keyword>
<evidence type="ECO:0000256" key="5">
    <source>
        <dbReference type="SAM" id="Phobius"/>
    </source>
</evidence>
<feature type="transmembrane region" description="Helical" evidence="5">
    <location>
        <begin position="399"/>
        <end position="418"/>
    </location>
</feature>
<feature type="transmembrane region" description="Helical" evidence="5">
    <location>
        <begin position="438"/>
        <end position="458"/>
    </location>
</feature>
<feature type="transmembrane region" description="Helical" evidence="5">
    <location>
        <begin position="7"/>
        <end position="34"/>
    </location>
</feature>
<feature type="transmembrane region" description="Helical" evidence="5">
    <location>
        <begin position="168"/>
        <end position="191"/>
    </location>
</feature>
<dbReference type="PANTHER" id="PTHR42718">
    <property type="entry name" value="MAJOR FACILITATOR SUPERFAMILY MULTIDRUG TRANSPORTER MFSC"/>
    <property type="match status" value="1"/>
</dbReference>
<dbReference type="Proteomes" id="UP001562354">
    <property type="component" value="Unassembled WGS sequence"/>
</dbReference>
<dbReference type="SUPFAM" id="SSF103473">
    <property type="entry name" value="MFS general substrate transporter"/>
    <property type="match status" value="1"/>
</dbReference>
<accession>A0ABR3P5B9</accession>
<feature type="domain" description="Major facilitator superfamily (MFS) profile" evidence="7">
    <location>
        <begin position="1"/>
        <end position="461"/>
    </location>
</feature>
<feature type="transmembrane region" description="Helical" evidence="5">
    <location>
        <begin position="140"/>
        <end position="162"/>
    </location>
</feature>
<dbReference type="PANTHER" id="PTHR42718:SF1">
    <property type="entry name" value="LOW AFFINITY AMMONIUM TRANSPORTER"/>
    <property type="match status" value="1"/>
</dbReference>
<keyword evidence="4 5" id="KW-0472">Membrane</keyword>
<feature type="transmembrane region" description="Helical" evidence="5">
    <location>
        <begin position="46"/>
        <end position="64"/>
    </location>
</feature>
<feature type="transmembrane region" description="Helical" evidence="5">
    <location>
        <begin position="272"/>
        <end position="293"/>
    </location>
</feature>
<feature type="transmembrane region" description="Helical" evidence="5">
    <location>
        <begin position="234"/>
        <end position="252"/>
    </location>
</feature>
<feature type="transmembrane region" description="Helical" evidence="5">
    <location>
        <begin position="335"/>
        <end position="355"/>
    </location>
</feature>
<evidence type="ECO:0000256" key="1">
    <source>
        <dbReference type="ARBA" id="ARBA00004141"/>
    </source>
</evidence>
<evidence type="ECO:0000256" key="6">
    <source>
        <dbReference type="SAM" id="SignalP"/>
    </source>
</evidence>
<dbReference type="EMBL" id="JBFMKM010000014">
    <property type="protein sequence ID" value="KAL1297977.1"/>
    <property type="molecule type" value="Genomic_DNA"/>
</dbReference>
<dbReference type="RefSeq" id="XP_069197659.1">
    <property type="nucleotide sequence ID" value="XM_069346446.1"/>
</dbReference>
<dbReference type="InterPro" id="IPR011701">
    <property type="entry name" value="MFS"/>
</dbReference>
<feature type="signal peptide" evidence="6">
    <location>
        <begin position="1"/>
        <end position="16"/>
    </location>
</feature>
<feature type="chain" id="PRO_5045123341" description="Major facilitator superfamily (MFS) profile domain-containing protein" evidence="6">
    <location>
        <begin position="17"/>
        <end position="465"/>
    </location>
</feature>
<keyword evidence="9" id="KW-1185">Reference proteome</keyword>
<dbReference type="PROSITE" id="PS50850">
    <property type="entry name" value="MFS"/>
    <property type="match status" value="1"/>
</dbReference>
<dbReference type="InterPro" id="IPR020846">
    <property type="entry name" value="MFS_dom"/>
</dbReference>
<evidence type="ECO:0000259" key="7">
    <source>
        <dbReference type="PROSITE" id="PS50850"/>
    </source>
</evidence>
<evidence type="ECO:0000256" key="2">
    <source>
        <dbReference type="ARBA" id="ARBA00022692"/>
    </source>
</evidence>
<keyword evidence="3 5" id="KW-1133">Transmembrane helix</keyword>
<feature type="transmembrane region" description="Helical" evidence="5">
    <location>
        <begin position="203"/>
        <end position="222"/>
    </location>
</feature>